<dbReference type="PRINTS" id="PR00119">
    <property type="entry name" value="CATATPASE"/>
</dbReference>
<comment type="similarity">
    <text evidence="2">Belongs to the cation transport ATPase (P-type) (TC 3.A.3) family. Type IIC subfamily.</text>
</comment>
<dbReference type="SMART" id="SM00430">
    <property type="entry name" value="HOLI"/>
    <property type="match status" value="1"/>
</dbReference>
<evidence type="ECO:0000256" key="18">
    <source>
        <dbReference type="ARBA" id="ARBA00023163"/>
    </source>
</evidence>
<dbReference type="GO" id="GO:0016887">
    <property type="term" value="F:ATP hydrolysis activity"/>
    <property type="evidence" value="ECO:0007669"/>
    <property type="project" value="InterPro"/>
</dbReference>
<dbReference type="NCBIfam" id="TIGR01106">
    <property type="entry name" value="ATPase-IIC_X-K"/>
    <property type="match status" value="1"/>
</dbReference>
<comment type="function">
    <text evidence="21">This is the catalytic component of the active enzyme, which catalyzes the hydrolysis of ATP coupled with the exchange of sodium and potassium ions across the plasma membrane. This action creates the electrochemical gradient of sodium and potassium ions, providing the energy for active transport of various nutrients.</text>
</comment>
<dbReference type="InterPro" id="IPR023214">
    <property type="entry name" value="HAD_sf"/>
</dbReference>
<dbReference type="FunFam" id="1.20.1110.10:FF:000095">
    <property type="entry name" value="Sodium/potassium-transporting ATPase subunit alpha-1"/>
    <property type="match status" value="1"/>
</dbReference>
<dbReference type="Gene3D" id="3.40.1110.10">
    <property type="entry name" value="Calcium-transporting ATPase, cytoplasmic domain N"/>
    <property type="match status" value="1"/>
</dbReference>
<dbReference type="Pfam" id="PF00689">
    <property type="entry name" value="Cation_ATPase_C"/>
    <property type="match status" value="2"/>
</dbReference>
<dbReference type="GO" id="GO:1990573">
    <property type="term" value="P:potassium ion import across plasma membrane"/>
    <property type="evidence" value="ECO:0007669"/>
    <property type="project" value="TreeGrafter"/>
</dbReference>
<dbReference type="Gene3D" id="2.70.150.10">
    <property type="entry name" value="Calcium-transporting ATPase, cytoplasmic transduction domain A"/>
    <property type="match status" value="1"/>
</dbReference>
<evidence type="ECO:0000313" key="26">
    <source>
        <dbReference type="Proteomes" id="UP000050741"/>
    </source>
</evidence>
<dbReference type="SUPFAM" id="SSF81660">
    <property type="entry name" value="Metal cation-transporting ATPase, ATP-binding domain N"/>
    <property type="match status" value="1"/>
</dbReference>
<feature type="transmembrane region" description="Helical" evidence="24">
    <location>
        <begin position="343"/>
        <end position="366"/>
    </location>
</feature>
<dbReference type="PANTHER" id="PTHR43294:SF13">
    <property type="entry name" value="SODIUM_POTASSIUM-TRANSPORTING ATPASE SUBUNIT ALPHA"/>
    <property type="match status" value="1"/>
</dbReference>
<dbReference type="InterPro" id="IPR044492">
    <property type="entry name" value="P_typ_ATPase_HD_dom"/>
</dbReference>
<evidence type="ECO:0000256" key="10">
    <source>
        <dbReference type="ARBA" id="ARBA00022840"/>
    </source>
</evidence>
<dbReference type="Gene3D" id="1.10.565.10">
    <property type="entry name" value="Retinoid X Receptor"/>
    <property type="match status" value="1"/>
</dbReference>
<reference evidence="27" key="3">
    <citation type="submission" date="2016-06" db="UniProtKB">
        <authorList>
            <consortium name="WormBaseParasite"/>
        </authorList>
    </citation>
    <scope>IDENTIFICATION</scope>
</reference>
<evidence type="ECO:0000256" key="9">
    <source>
        <dbReference type="ARBA" id="ARBA00022741"/>
    </source>
</evidence>
<dbReference type="Gene3D" id="3.40.50.1000">
    <property type="entry name" value="HAD superfamily/HAD-like"/>
    <property type="match status" value="1"/>
</dbReference>
<dbReference type="FunFam" id="3.40.1110.10:FF:000001">
    <property type="entry name" value="Sodium/potassium-transporting ATPase subunit alpha"/>
    <property type="match status" value="1"/>
</dbReference>
<dbReference type="SMART" id="SM00831">
    <property type="entry name" value="Cation_ATPase_N"/>
    <property type="match status" value="1"/>
</dbReference>
<keyword evidence="15" id="KW-0915">Sodium</keyword>
<feature type="domain" description="NR LBD" evidence="25">
    <location>
        <begin position="1497"/>
        <end position="1775"/>
    </location>
</feature>
<keyword evidence="20" id="KW-0739">Sodium transport</keyword>
<dbReference type="Proteomes" id="UP000050741">
    <property type="component" value="Unassembled WGS sequence"/>
</dbReference>
<dbReference type="InterPro" id="IPR001757">
    <property type="entry name" value="P_typ_ATPase"/>
</dbReference>
<feature type="transmembrane region" description="Helical" evidence="24">
    <location>
        <begin position="181"/>
        <end position="201"/>
    </location>
</feature>
<feature type="transmembrane region" description="Helical" evidence="24">
    <location>
        <begin position="1350"/>
        <end position="1368"/>
    </location>
</feature>
<keyword evidence="5" id="KW-0633">Potassium transport</keyword>
<evidence type="ECO:0000256" key="2">
    <source>
        <dbReference type="ARBA" id="ARBA00006934"/>
    </source>
</evidence>
<dbReference type="Pfam" id="PF00104">
    <property type="entry name" value="Hormone_recep"/>
    <property type="match status" value="1"/>
</dbReference>
<evidence type="ECO:0000256" key="14">
    <source>
        <dbReference type="ARBA" id="ARBA00023015"/>
    </source>
</evidence>
<dbReference type="GO" id="GO:0006883">
    <property type="term" value="P:intracellular sodium ion homeostasis"/>
    <property type="evidence" value="ECO:0007669"/>
    <property type="project" value="TreeGrafter"/>
</dbReference>
<dbReference type="PANTHER" id="PTHR43294">
    <property type="entry name" value="SODIUM/POTASSIUM-TRANSPORTING ATPASE SUBUNIT ALPHA"/>
    <property type="match status" value="1"/>
</dbReference>
<dbReference type="GO" id="GO:0098797">
    <property type="term" value="C:plasma membrane protein complex"/>
    <property type="evidence" value="ECO:0007669"/>
    <property type="project" value="UniProtKB-ARBA"/>
</dbReference>
<proteinExistence type="inferred from homology"/>
<dbReference type="InterPro" id="IPR005775">
    <property type="entry name" value="P-type_ATPase_IIC"/>
</dbReference>
<dbReference type="SFLD" id="SFLDS00003">
    <property type="entry name" value="Haloacid_Dehalogenase"/>
    <property type="match status" value="1"/>
</dbReference>
<keyword evidence="13 24" id="KW-1133">Transmembrane helix</keyword>
<dbReference type="Pfam" id="PF00122">
    <property type="entry name" value="E1-E2_ATPase"/>
    <property type="match status" value="1"/>
</dbReference>
<feature type="transmembrane region" description="Helical" evidence="24">
    <location>
        <begin position="1189"/>
        <end position="1209"/>
    </location>
</feature>
<evidence type="ECO:0000256" key="13">
    <source>
        <dbReference type="ARBA" id="ARBA00022989"/>
    </source>
</evidence>
<keyword evidence="6" id="KW-0597">Phosphoprotein</keyword>
<dbReference type="GO" id="GO:0030007">
    <property type="term" value="P:intracellular potassium ion homeostasis"/>
    <property type="evidence" value="ECO:0007669"/>
    <property type="project" value="TreeGrafter"/>
</dbReference>
<dbReference type="InterPro" id="IPR008250">
    <property type="entry name" value="ATPase_P-typ_transduc_dom_A_sf"/>
</dbReference>
<evidence type="ECO:0000256" key="12">
    <source>
        <dbReference type="ARBA" id="ARBA00022967"/>
    </source>
</evidence>
<evidence type="ECO:0000256" key="1">
    <source>
        <dbReference type="ARBA" id="ARBA00004651"/>
    </source>
</evidence>
<dbReference type="PRINTS" id="PR00121">
    <property type="entry name" value="NAKATPASE"/>
</dbReference>
<evidence type="ECO:0000256" key="22">
    <source>
        <dbReference type="ARBA" id="ARBA00038795"/>
    </source>
</evidence>
<feature type="transmembrane region" description="Helical" evidence="24">
    <location>
        <begin position="989"/>
        <end position="1007"/>
    </location>
</feature>
<dbReference type="GO" id="GO:0005524">
    <property type="term" value="F:ATP binding"/>
    <property type="evidence" value="ECO:0007669"/>
    <property type="project" value="UniProtKB-KW"/>
</dbReference>
<dbReference type="SUPFAM" id="SSF81665">
    <property type="entry name" value="Calcium ATPase, transmembrane domain M"/>
    <property type="match status" value="2"/>
</dbReference>
<keyword evidence="8 24" id="KW-0812">Transmembrane</keyword>
<keyword evidence="7" id="KW-0740">Sodium/potassium transport</keyword>
<evidence type="ECO:0000256" key="15">
    <source>
        <dbReference type="ARBA" id="ARBA00023053"/>
    </source>
</evidence>
<dbReference type="SFLD" id="SFLDF00027">
    <property type="entry name" value="p-type_atpase"/>
    <property type="match status" value="1"/>
</dbReference>
<dbReference type="InterPro" id="IPR018303">
    <property type="entry name" value="ATPase_P-typ_P_site"/>
</dbReference>
<dbReference type="Pfam" id="PF13246">
    <property type="entry name" value="Cation_ATPase"/>
    <property type="match status" value="1"/>
</dbReference>
<dbReference type="GO" id="GO:0036376">
    <property type="term" value="P:sodium ion export across plasma membrane"/>
    <property type="evidence" value="ECO:0007669"/>
    <property type="project" value="TreeGrafter"/>
</dbReference>
<evidence type="ECO:0000256" key="16">
    <source>
        <dbReference type="ARBA" id="ARBA00023065"/>
    </source>
</evidence>
<keyword evidence="4" id="KW-1003">Cell membrane</keyword>
<dbReference type="InterPro" id="IPR023299">
    <property type="entry name" value="ATPase_P-typ_cyto_dom_N"/>
</dbReference>
<organism evidence="26 27">
    <name type="scientific">Globodera pallida</name>
    <name type="common">Potato cyst nematode worm</name>
    <name type="synonym">Heterodera pallida</name>
    <dbReference type="NCBI Taxonomy" id="36090"/>
    <lineage>
        <taxon>Eukaryota</taxon>
        <taxon>Metazoa</taxon>
        <taxon>Ecdysozoa</taxon>
        <taxon>Nematoda</taxon>
        <taxon>Chromadorea</taxon>
        <taxon>Rhabditida</taxon>
        <taxon>Tylenchina</taxon>
        <taxon>Tylenchomorpha</taxon>
        <taxon>Tylenchoidea</taxon>
        <taxon>Heteroderidae</taxon>
        <taxon>Heteroderinae</taxon>
        <taxon>Globodera</taxon>
    </lineage>
</organism>
<keyword evidence="10" id="KW-0067">ATP-binding</keyword>
<dbReference type="InterPro" id="IPR006068">
    <property type="entry name" value="ATPase_P-typ_cation-transptr_C"/>
</dbReference>
<dbReference type="GO" id="GO:1902600">
    <property type="term" value="P:proton transmembrane transport"/>
    <property type="evidence" value="ECO:0007669"/>
    <property type="project" value="TreeGrafter"/>
</dbReference>
<feature type="transmembrane region" description="Helical" evidence="24">
    <location>
        <begin position="1019"/>
        <end position="1036"/>
    </location>
</feature>
<evidence type="ECO:0000256" key="23">
    <source>
        <dbReference type="ARBA" id="ARBA00039096"/>
    </source>
</evidence>
<evidence type="ECO:0000256" key="11">
    <source>
        <dbReference type="ARBA" id="ARBA00022958"/>
    </source>
</evidence>
<keyword evidence="26" id="KW-1185">Reference proteome</keyword>
<feature type="transmembrane region" description="Helical" evidence="24">
    <location>
        <begin position="149"/>
        <end position="169"/>
    </location>
</feature>
<keyword evidence="17 24" id="KW-0472">Membrane</keyword>
<evidence type="ECO:0000256" key="20">
    <source>
        <dbReference type="ARBA" id="ARBA00023201"/>
    </source>
</evidence>
<dbReference type="GO" id="GO:0005391">
    <property type="term" value="F:P-type sodium:potassium-exchanging transporter activity"/>
    <property type="evidence" value="ECO:0007669"/>
    <property type="project" value="UniProtKB-EC"/>
</dbReference>
<evidence type="ECO:0000313" key="27">
    <source>
        <dbReference type="WBParaSite" id="GPLIN_000651100"/>
    </source>
</evidence>
<dbReference type="InterPro" id="IPR050510">
    <property type="entry name" value="Cation_transp_ATPase_P-type"/>
</dbReference>
<evidence type="ECO:0000256" key="19">
    <source>
        <dbReference type="ARBA" id="ARBA00023170"/>
    </source>
</evidence>
<evidence type="ECO:0000256" key="17">
    <source>
        <dbReference type="ARBA" id="ARBA00023136"/>
    </source>
</evidence>
<evidence type="ECO:0000256" key="7">
    <source>
        <dbReference type="ARBA" id="ARBA00022607"/>
    </source>
</evidence>
<evidence type="ECO:0000256" key="3">
    <source>
        <dbReference type="ARBA" id="ARBA00022448"/>
    </source>
</evidence>
<keyword evidence="12" id="KW-1278">Translocase</keyword>
<dbReference type="NCBIfam" id="TIGR01494">
    <property type="entry name" value="ATPase_P-type"/>
    <property type="match status" value="2"/>
</dbReference>
<keyword evidence="11" id="KW-0630">Potassium</keyword>
<dbReference type="PROSITE" id="PS51843">
    <property type="entry name" value="NR_LBD"/>
    <property type="match status" value="1"/>
</dbReference>
<reference evidence="26" key="2">
    <citation type="submission" date="2014-05" db="EMBL/GenBank/DDBJ databases">
        <title>The genome and life-stage specific transcriptomes of Globodera pallida elucidate key aspects of plant parasitism by a cyst nematode.</title>
        <authorList>
            <person name="Cotton J.A."/>
            <person name="Lilley C.J."/>
            <person name="Jones L.M."/>
            <person name="Kikuchi T."/>
            <person name="Reid A.J."/>
            <person name="Thorpe P."/>
            <person name="Tsai I.J."/>
            <person name="Beasley H."/>
            <person name="Blok V."/>
            <person name="Cock P.J.A."/>
            <person name="Van den Akker S.E."/>
            <person name="Holroyd N."/>
            <person name="Hunt M."/>
            <person name="Mantelin S."/>
            <person name="Naghra H."/>
            <person name="Pain A."/>
            <person name="Palomares-Rius J.E."/>
            <person name="Zarowiecki M."/>
            <person name="Berriman M."/>
            <person name="Jones J.T."/>
            <person name="Urwin P.E."/>
        </authorList>
    </citation>
    <scope>NUCLEOTIDE SEQUENCE [LARGE SCALE GENOMIC DNA]</scope>
    <source>
        <strain evidence="26">Lindley</strain>
    </source>
</reference>
<sequence>MNAPATDPKGECSDGEIHTECRPVCGERSCADVLARRVPKCFSLRCFPGCVCATGIFEPENGAGGGDKKGQCRTYAPGKREKPKDSIIGRFDKIASRNGHQRPQAELNGIGTEGLSSEKAEDLLKKHGPNALEPPQTVPEWLKMVKTQISGFALLLWAGAVLSFFAFFFGYLTTERPSYDYVYLGSVLVFVVVVTGLFQYYQERKSAKILESFANMVPTFANVYRDGKKTEVATEKIVLGDIVEVHGGDRVPADIRIISAAGFKVDNSSLTGECEPLSRSAECTSDDPLESKNMAFYSTFAVEGTTKGIVINTGKNTAVGKIAHLATHLEQGKTPIAKELENFIGLVTVVAVCFGVIFFIIALFLGTYWVDALIFMIGILATVTVCLSLAAKRMASRNCLVKNLEAVETLGSTSTICSDKTGTLTQNRMTVSHLWYDRNSEVCSATSIAHTLTQLSISQFVATGPKDEAYFALTRIAILCNRAEFKPAQTDSPVLRRDCTGDPSEQALLRFTELMIGDIPSIRKRNPKLVEIPFNSTNKFQLSIHETDDGVEEYLIVVKGAPERIVDMCSSILVGEEEVPFDEGVREDFNRAYLELGGKGERVLGFADLRLDKAKYPRGFEFNAEELNFPTKDLRFIGLISLIDPPRASVPSAVAKARSAGLNVVMVTAKRFFSGDHPITAQAIARSVGILTDETETVEDIAIRKQCDISEVDPKEASAIVVHGSELREMNEQQLIDVIRNHREIVFARTSPQQKLAIVQAFQQLGHIVAVTGDGVNDSPALKKADIGIAMGIAGSDVSKQEGRRIFDNFKKTVAYVLRKNFAELVPFLAYIVFGLPLPLGTITMLCIDLGTDIIPSITIGYEKAESDVMKRSPRQKTERLVNFQVFALAYFQIGFIQGMAGFFAYFWVMAENGWCPLHLFFLRRKWDSVGVNNLEDSYGQEWTFEQRKVLEATCQTAFFIAIVVTQWADLLIVKTRRNSLVQQGMDNWPLNFALLIETGIAVFLAYTPGVSHGLNMHALKFAWWFPALPFALYLFNYDEMQLGEYTELKEYPELKEYTELKKYTKLREYTELKEYTKLREYTELKEYTKLREYTEFKEYTEVEGVHRVEEVHKVEGLKEYTKLREYTELKEYTKLREYTELKEYTDCKFKIDHQFHNYRVEEGRRIFDNFKKTVAYVLRKNFAELVPFLAYIVLGLPLPLGTITMLCIDLGTDIIPSITIGYEKAESDVMKRPPRQKTERLVNFQVFALAYFQIGFIQGMAGFFAYFWVMAENGWCPLHLFFLRRKWDSVGVNNLEDSYGQEWTFEQRKVLEATCQTAFFIAIVVTQWADLLIVKTRRNSLVQQGMDNWPLNFALLIETGIAVFLAYTPGVSHGLNMHALKFACPDLFLDKFKEIEPEKLQFPKFSLPRQKIQLDGQQTPTPSAFMQSREFYDSLNNLWKRAMAAEVGEQFTMPPLRLYLCENPFEDFVEIIERLRHKRHQNIGITPPMINDKWINTSLIISSLIGSERKIQRFHSSLRMLNADFMEQFELLTELLQFGDSFVSNVDKFTKPVLMLDDETMYTAKNLFLLLQMDFVTFIELFKMLSVFSLLEIEDQACLVNSLAVSLLGLCERYHSSRWKAETVVKLSNGFCPIFIFFKNPHFSGEEMRKANLVYCRTMKCFNKVQPTIEEYLLLRAIVMSHSAFDGLSVQAQRLLQKEAERYANALLQFVQTQHGDLSGAKRYAELLELVEGVFYVAAKQRQVHSLLLAKTRHVKGQNEAKMPRAFGQMCFDRPTDWQRNAKDELKNRPN</sequence>
<keyword evidence="9" id="KW-0547">Nucleotide-binding</keyword>
<dbReference type="Pfam" id="PF00690">
    <property type="entry name" value="Cation_ATPase_N"/>
    <property type="match status" value="1"/>
</dbReference>
<dbReference type="SFLD" id="SFLDG00002">
    <property type="entry name" value="C1.7:_P-type_atpase_like"/>
    <property type="match status" value="1"/>
</dbReference>
<dbReference type="SUPFAM" id="SSF48508">
    <property type="entry name" value="Nuclear receptor ligand-binding domain"/>
    <property type="match status" value="1"/>
</dbReference>
<comment type="subunit">
    <text evidence="22">The sodium/potassium-transporting ATPase is composed of a catalytic alpha subunit, an auxiliary non-catalytic beta subunit and an additional regulatory subunit.</text>
</comment>
<dbReference type="PROSITE" id="PS00154">
    <property type="entry name" value="ATPASE_E1_E2"/>
    <property type="match status" value="1"/>
</dbReference>
<dbReference type="InterPro" id="IPR023298">
    <property type="entry name" value="ATPase_P-typ_TM_dom_sf"/>
</dbReference>
<feature type="transmembrane region" description="Helical" evidence="24">
    <location>
        <begin position="372"/>
        <end position="391"/>
    </location>
</feature>
<dbReference type="InterPro" id="IPR035500">
    <property type="entry name" value="NHR-like_dom_sf"/>
</dbReference>
<dbReference type="FunFam" id="2.70.150.10:FF:000003">
    <property type="entry name" value="Sodium/potassium-transporting ATPase subunit alpha"/>
    <property type="match status" value="1"/>
</dbReference>
<dbReference type="InterPro" id="IPR059000">
    <property type="entry name" value="ATPase_P-type_domA"/>
</dbReference>
<accession>A0A183C0W8</accession>
<dbReference type="GO" id="GO:0090533">
    <property type="term" value="C:cation-transporting ATPase complex"/>
    <property type="evidence" value="ECO:0007669"/>
    <property type="project" value="UniProtKB-ARBA"/>
</dbReference>
<dbReference type="SUPFAM" id="SSF81653">
    <property type="entry name" value="Calcium ATPase, transduction domain A"/>
    <property type="match status" value="1"/>
</dbReference>
<evidence type="ECO:0000256" key="4">
    <source>
        <dbReference type="ARBA" id="ARBA00022475"/>
    </source>
</evidence>
<evidence type="ECO:0000259" key="25">
    <source>
        <dbReference type="PROSITE" id="PS51843"/>
    </source>
</evidence>
<dbReference type="InterPro" id="IPR004014">
    <property type="entry name" value="ATPase_P-typ_cation-transptr_N"/>
</dbReference>
<dbReference type="EC" id="7.2.2.13" evidence="23"/>
<reference evidence="26" key="1">
    <citation type="submission" date="2013-12" db="EMBL/GenBank/DDBJ databases">
        <authorList>
            <person name="Aslett M."/>
        </authorList>
    </citation>
    <scope>NUCLEOTIDE SEQUENCE [LARGE SCALE GENOMIC DNA]</scope>
    <source>
        <strain evidence="26">Lindley</strain>
    </source>
</reference>
<evidence type="ECO:0000256" key="5">
    <source>
        <dbReference type="ARBA" id="ARBA00022538"/>
    </source>
</evidence>
<dbReference type="FunFam" id="3.40.50.1000:FF:000083">
    <property type="entry name" value="Sodium/potassium-transporting ATPase subunit alpha"/>
    <property type="match status" value="1"/>
</dbReference>
<comment type="subcellular location">
    <subcellularLocation>
        <location evidence="1">Cell membrane</location>
        <topology evidence="1">Multi-pass membrane protein</topology>
    </subcellularLocation>
</comment>
<dbReference type="FunFam" id="1.20.1110.10:FF:000038">
    <property type="entry name" value="Sodium/potassium-transporting ATPase subunit alpha"/>
    <property type="match status" value="1"/>
</dbReference>
<dbReference type="SUPFAM" id="SSF56784">
    <property type="entry name" value="HAD-like"/>
    <property type="match status" value="1"/>
</dbReference>
<dbReference type="Gene3D" id="1.20.1110.10">
    <property type="entry name" value="Calcium-transporting ATPase, transmembrane domain"/>
    <property type="match status" value="2"/>
</dbReference>
<evidence type="ECO:0000256" key="6">
    <source>
        <dbReference type="ARBA" id="ARBA00022553"/>
    </source>
</evidence>
<dbReference type="InterPro" id="IPR036412">
    <property type="entry name" value="HAD-like_sf"/>
</dbReference>
<dbReference type="WBParaSite" id="GPLIN_000651100">
    <property type="protein sequence ID" value="GPLIN_000651100"/>
    <property type="gene ID" value="GPLIN_000651100"/>
</dbReference>
<name>A0A183C0W8_GLOPA</name>
<dbReference type="InterPro" id="IPR000536">
    <property type="entry name" value="Nucl_hrmn_rcpt_lig-bd"/>
</dbReference>
<keyword evidence="19" id="KW-0675">Receptor</keyword>
<evidence type="ECO:0000256" key="24">
    <source>
        <dbReference type="SAM" id="Phobius"/>
    </source>
</evidence>
<evidence type="ECO:0000256" key="8">
    <source>
        <dbReference type="ARBA" id="ARBA00022692"/>
    </source>
</evidence>
<keyword evidence="16" id="KW-0406">Ion transport</keyword>
<keyword evidence="14" id="KW-0805">Transcription regulation</keyword>
<protein>
    <recommendedName>
        <fullName evidence="23">Na(+)/K(+)-exchanging ATPase</fullName>
        <ecNumber evidence="23">7.2.2.13</ecNumber>
    </recommendedName>
</protein>
<keyword evidence="3" id="KW-0813">Transport</keyword>
<feature type="transmembrane region" description="Helical" evidence="24">
    <location>
        <begin position="1242"/>
        <end position="1270"/>
    </location>
</feature>
<keyword evidence="18" id="KW-0804">Transcription</keyword>
<evidence type="ECO:0000256" key="21">
    <source>
        <dbReference type="ARBA" id="ARBA00037422"/>
    </source>
</evidence>